<comment type="caution">
    <text evidence="2">The sequence shown here is derived from an EMBL/GenBank/DDBJ whole genome shotgun (WGS) entry which is preliminary data.</text>
</comment>
<feature type="region of interest" description="Disordered" evidence="1">
    <location>
        <begin position="18"/>
        <end position="99"/>
    </location>
</feature>
<sequence>MVLDDVKSVLDQLSVRASTSMNNIDLEQNPGTQLELPREPQRTGRRSQDYDPEDSDTIRGMTDERSKLLSPGNKAHEAGEHLENIQTVVPQTGHYTTKE</sequence>
<organism evidence="2 3">
    <name type="scientific">Exophiala bonariae</name>
    <dbReference type="NCBI Taxonomy" id="1690606"/>
    <lineage>
        <taxon>Eukaryota</taxon>
        <taxon>Fungi</taxon>
        <taxon>Dikarya</taxon>
        <taxon>Ascomycota</taxon>
        <taxon>Pezizomycotina</taxon>
        <taxon>Eurotiomycetes</taxon>
        <taxon>Chaetothyriomycetidae</taxon>
        <taxon>Chaetothyriales</taxon>
        <taxon>Herpotrichiellaceae</taxon>
        <taxon>Exophiala</taxon>
    </lineage>
</organism>
<dbReference type="GeneID" id="89979969"/>
<feature type="compositionally biased region" description="Basic and acidic residues" evidence="1">
    <location>
        <begin position="74"/>
        <end position="83"/>
    </location>
</feature>
<feature type="compositionally biased region" description="Polar residues" evidence="1">
    <location>
        <begin position="84"/>
        <end position="99"/>
    </location>
</feature>
<feature type="compositionally biased region" description="Polar residues" evidence="1">
    <location>
        <begin position="18"/>
        <end position="32"/>
    </location>
</feature>
<keyword evidence="3" id="KW-1185">Reference proteome</keyword>
<accession>A0AAV9NKQ2</accession>
<dbReference type="AlphaFoldDB" id="A0AAV9NKQ2"/>
<evidence type="ECO:0000313" key="2">
    <source>
        <dbReference type="EMBL" id="KAK5057818.1"/>
    </source>
</evidence>
<dbReference type="RefSeq" id="XP_064708936.1">
    <property type="nucleotide sequence ID" value="XM_064855347.1"/>
</dbReference>
<proteinExistence type="predicted"/>
<name>A0AAV9NKQ2_9EURO</name>
<evidence type="ECO:0000256" key="1">
    <source>
        <dbReference type="SAM" id="MobiDB-lite"/>
    </source>
</evidence>
<dbReference type="EMBL" id="JAVRRD010000006">
    <property type="protein sequence ID" value="KAK5057818.1"/>
    <property type="molecule type" value="Genomic_DNA"/>
</dbReference>
<evidence type="ECO:0000313" key="3">
    <source>
        <dbReference type="Proteomes" id="UP001358417"/>
    </source>
</evidence>
<protein>
    <submittedName>
        <fullName evidence="2">Uncharacterized protein</fullName>
    </submittedName>
</protein>
<feature type="compositionally biased region" description="Basic and acidic residues" evidence="1">
    <location>
        <begin position="36"/>
        <end position="49"/>
    </location>
</feature>
<reference evidence="2 3" key="1">
    <citation type="submission" date="2023-08" db="EMBL/GenBank/DDBJ databases">
        <title>Black Yeasts Isolated from many extreme environments.</title>
        <authorList>
            <person name="Coleine C."/>
            <person name="Stajich J.E."/>
            <person name="Selbmann L."/>
        </authorList>
    </citation>
    <scope>NUCLEOTIDE SEQUENCE [LARGE SCALE GENOMIC DNA]</scope>
    <source>
        <strain evidence="2 3">CCFEE 5792</strain>
    </source>
</reference>
<dbReference type="Proteomes" id="UP001358417">
    <property type="component" value="Unassembled WGS sequence"/>
</dbReference>
<gene>
    <name evidence="2" type="ORF">LTR84_011819</name>
</gene>